<dbReference type="InterPro" id="IPR043741">
    <property type="entry name" value="DUF5686"/>
</dbReference>
<dbReference type="Gene3D" id="2.60.40.1120">
    <property type="entry name" value="Carboxypeptidase-like, regulatory domain"/>
    <property type="match status" value="1"/>
</dbReference>
<dbReference type="OrthoDB" id="983143at2"/>
<organism evidence="2 3">
    <name type="scientific">Tenacibaculum soleae</name>
    <dbReference type="NCBI Taxonomy" id="447689"/>
    <lineage>
        <taxon>Bacteria</taxon>
        <taxon>Pseudomonadati</taxon>
        <taxon>Bacteroidota</taxon>
        <taxon>Flavobacteriia</taxon>
        <taxon>Flavobacteriales</taxon>
        <taxon>Flavobacteriaceae</taxon>
        <taxon>Tenacibaculum</taxon>
    </lineage>
</organism>
<protein>
    <recommendedName>
        <fullName evidence="4">TonB-dependent receptor</fullName>
    </recommendedName>
</protein>
<evidence type="ECO:0000313" key="3">
    <source>
        <dbReference type="Proteomes" id="UP000093186"/>
    </source>
</evidence>
<dbReference type="RefSeq" id="WP_068701710.1">
    <property type="nucleotide sequence ID" value="NZ_MAKX01000001.1"/>
</dbReference>
<dbReference type="SUPFAM" id="SSF49464">
    <property type="entry name" value="Carboxypeptidase regulatory domain-like"/>
    <property type="match status" value="1"/>
</dbReference>
<feature type="chain" id="PRO_5008640137" description="TonB-dependent receptor" evidence="1">
    <location>
        <begin position="19"/>
        <end position="821"/>
    </location>
</feature>
<evidence type="ECO:0000313" key="2">
    <source>
        <dbReference type="EMBL" id="OCK43395.1"/>
    </source>
</evidence>
<dbReference type="InterPro" id="IPR008969">
    <property type="entry name" value="CarboxyPept-like_regulatory"/>
</dbReference>
<comment type="caution">
    <text evidence="2">The sequence shown here is derived from an EMBL/GenBank/DDBJ whole genome shotgun (WGS) entry which is preliminary data.</text>
</comment>
<dbReference type="Pfam" id="PF13715">
    <property type="entry name" value="CarbopepD_reg_2"/>
    <property type="match status" value="1"/>
</dbReference>
<reference evidence="2 3" key="1">
    <citation type="submission" date="2016-06" db="EMBL/GenBank/DDBJ databases">
        <title>Draft Genome Sequence of Tenacibaculum soleae UCD-KL19.</title>
        <authorList>
            <person name="Eisen J.A."/>
            <person name="Coil D.A."/>
            <person name="Lujan K.M."/>
        </authorList>
    </citation>
    <scope>NUCLEOTIDE SEQUENCE [LARGE SCALE GENOMIC DNA]</scope>
    <source>
        <strain evidence="2 3">UCD-KL19</strain>
    </source>
</reference>
<dbReference type="EMBL" id="MAKX01000001">
    <property type="protein sequence ID" value="OCK43395.1"/>
    <property type="molecule type" value="Genomic_DNA"/>
</dbReference>
<evidence type="ECO:0008006" key="4">
    <source>
        <dbReference type="Google" id="ProtNLM"/>
    </source>
</evidence>
<keyword evidence="3" id="KW-1185">Reference proteome</keyword>
<proteinExistence type="predicted"/>
<dbReference type="STRING" id="447689.BA195_01440"/>
<name>A0A1B9Y0Q1_9FLAO</name>
<gene>
    <name evidence="2" type="ORF">BA195_01440</name>
</gene>
<feature type="signal peptide" evidence="1">
    <location>
        <begin position="1"/>
        <end position="18"/>
    </location>
</feature>
<accession>A0A1B9Y0Q1</accession>
<evidence type="ECO:0000256" key="1">
    <source>
        <dbReference type="SAM" id="SignalP"/>
    </source>
</evidence>
<sequence>MKRITTLLLLISTSFLVAQIKGKVTNTKKQPLSFVSIYLENSITGTTTNNSGNYELPITKKGKHTIVYQILGYKTIKKPVTISSFPFVVNVELSEEEVTLDEVLISSDENPANKIIRNVIANKSKNTDKFAQYKADFYSRGLFKVKNLPKKFLGQKIGDMGGGLDSTRSGIVYLSETISKISFQKKPRNFKEHIIASKVSGSDNGISFNQAKEVNFNLYENSFDLADAQMVSPIANGAFGYYNYKLEGTFYDKNSKLISKIKILPKRKNDRVFSGFLYIVEDDWAIYGADIVATGGQVGIPMIDSLRIKQNYNYSFKNKAWVPVTQTIDFKAGMFGFNFNGRFSAAYSNYNFTPNYTKKYFGSEILSFAKNATEKDSLYWTKIRPVTLTTEEVADYKLKDSIKIIRKSKKYLDSVDVKQNKFNLLNILTGYSYNDTYNKWGLNFSSPITDINFNTVQGWNSSIGINYYKSVNKKGKRFNISTNFNYGFSDKKLRPTGYFSYKWNNTTKPVLTISGGITTSQFNAKQPISKFWNTISSVLFERNYLKIYEKTFAKVSFSREVINGIHMSSSLEYADRKPLFNTTNYVMFPKSDVDYTSNNPQNTSDFTTGFTPHKMWTFSVGSTINFDQKYVSYPNGKYTVSSNKYPSLFVGYKKNFSTDNTKWNSDVVYAQLTQKTSLSNWGEFKYKAKGGMFLEKKDIPFIDYAHFNGNRLLIAPNNNYLNNFYMLPYYQLSTNDKYGELHGEYNFKGALLSKVPLLNKLNFHLVTGAKGLFTAGNKPYTEFAVGLDNIGFGKWRFLRVDFARSNFNGKQENRVLFGIKL</sequence>
<dbReference type="Pfam" id="PF18939">
    <property type="entry name" value="DUF5686"/>
    <property type="match status" value="1"/>
</dbReference>
<dbReference type="Proteomes" id="UP000093186">
    <property type="component" value="Unassembled WGS sequence"/>
</dbReference>
<keyword evidence="1" id="KW-0732">Signal</keyword>
<dbReference type="AlphaFoldDB" id="A0A1B9Y0Q1"/>